<evidence type="ECO:0000313" key="7">
    <source>
        <dbReference type="Proteomes" id="UP000480246"/>
    </source>
</evidence>
<dbReference type="InterPro" id="IPR046947">
    <property type="entry name" value="LytR-like"/>
</dbReference>
<dbReference type="PROSITE" id="PS50930">
    <property type="entry name" value="HTH_LYTTR"/>
    <property type="match status" value="1"/>
</dbReference>
<dbReference type="GO" id="GO:0000156">
    <property type="term" value="F:phosphorelay response regulator activity"/>
    <property type="evidence" value="ECO:0007669"/>
    <property type="project" value="InterPro"/>
</dbReference>
<proteinExistence type="predicted"/>
<organism evidence="6 7">
    <name type="scientific">Gracilibacillus oryzae</name>
    <dbReference type="NCBI Taxonomy" id="1672701"/>
    <lineage>
        <taxon>Bacteria</taxon>
        <taxon>Bacillati</taxon>
        <taxon>Bacillota</taxon>
        <taxon>Bacilli</taxon>
        <taxon>Bacillales</taxon>
        <taxon>Bacillaceae</taxon>
        <taxon>Gracilibacillus</taxon>
    </lineage>
</organism>
<dbReference type="Gene3D" id="2.40.50.1020">
    <property type="entry name" value="LytTr DNA-binding domain"/>
    <property type="match status" value="1"/>
</dbReference>
<dbReference type="RefSeq" id="WP_153402510.1">
    <property type="nucleotide sequence ID" value="NZ_ML762427.1"/>
</dbReference>
<dbReference type="Pfam" id="PF04397">
    <property type="entry name" value="LytTR"/>
    <property type="match status" value="1"/>
</dbReference>
<evidence type="ECO:0000256" key="1">
    <source>
        <dbReference type="ARBA" id="ARBA00022490"/>
    </source>
</evidence>
<keyword evidence="4" id="KW-0804">Transcription</keyword>
<keyword evidence="3" id="KW-0238">DNA-binding</keyword>
<dbReference type="OrthoDB" id="9808614at2"/>
<evidence type="ECO:0000259" key="5">
    <source>
        <dbReference type="PROSITE" id="PS50930"/>
    </source>
</evidence>
<dbReference type="PANTHER" id="PTHR37299">
    <property type="entry name" value="TRANSCRIPTIONAL REGULATOR-RELATED"/>
    <property type="match status" value="1"/>
</dbReference>
<sequence>MKINIDINDEHTEPSITIQTNEWTEELEEIITIIRGKHRKRLFGIESDQTVLLDPNDIDFVYSEKRKVFACIGSRNVEIKMKLYEIEVILAPYNFMRFSKSVIGNLNHIDCFELSFNGNLCVYFHSGCKEYISRKYVVPIKNRLDMGGEPDDNGSN</sequence>
<dbReference type="InterPro" id="IPR007492">
    <property type="entry name" value="LytTR_DNA-bd_dom"/>
</dbReference>
<dbReference type="EMBL" id="WEID01000036">
    <property type="protein sequence ID" value="KAB8137775.1"/>
    <property type="molecule type" value="Genomic_DNA"/>
</dbReference>
<comment type="caution">
    <text evidence="6">The sequence shown here is derived from an EMBL/GenBank/DDBJ whole genome shotgun (WGS) entry which is preliminary data.</text>
</comment>
<reference evidence="6 7" key="1">
    <citation type="submission" date="2019-10" db="EMBL/GenBank/DDBJ databases">
        <title>Gracilibacillus sp. nov. isolated from rice seeds.</title>
        <authorList>
            <person name="He S."/>
        </authorList>
    </citation>
    <scope>NUCLEOTIDE SEQUENCE [LARGE SCALE GENOMIC DNA]</scope>
    <source>
        <strain evidence="6 7">TD8</strain>
    </source>
</reference>
<gene>
    <name evidence="6" type="ORF">F9U64_08185</name>
</gene>
<name>A0A7C8GTX6_9BACI</name>
<feature type="domain" description="HTH LytTR-type" evidence="5">
    <location>
        <begin position="43"/>
        <end position="146"/>
    </location>
</feature>
<evidence type="ECO:0000256" key="4">
    <source>
        <dbReference type="ARBA" id="ARBA00023163"/>
    </source>
</evidence>
<dbReference type="AlphaFoldDB" id="A0A7C8GTX6"/>
<evidence type="ECO:0000313" key="6">
    <source>
        <dbReference type="EMBL" id="KAB8137775.1"/>
    </source>
</evidence>
<evidence type="ECO:0000256" key="2">
    <source>
        <dbReference type="ARBA" id="ARBA00023015"/>
    </source>
</evidence>
<protein>
    <submittedName>
        <fullName evidence="6">LytTR family transcriptional regulator</fullName>
    </submittedName>
</protein>
<keyword evidence="7" id="KW-1185">Reference proteome</keyword>
<dbReference type="SMART" id="SM00850">
    <property type="entry name" value="LytTR"/>
    <property type="match status" value="1"/>
</dbReference>
<dbReference type="GO" id="GO:0003677">
    <property type="term" value="F:DNA binding"/>
    <property type="evidence" value="ECO:0007669"/>
    <property type="project" value="UniProtKB-KW"/>
</dbReference>
<dbReference type="Proteomes" id="UP000480246">
    <property type="component" value="Unassembled WGS sequence"/>
</dbReference>
<keyword evidence="2" id="KW-0805">Transcription regulation</keyword>
<evidence type="ECO:0000256" key="3">
    <source>
        <dbReference type="ARBA" id="ARBA00023125"/>
    </source>
</evidence>
<accession>A0A7C8GTX6</accession>
<keyword evidence="1" id="KW-0963">Cytoplasm</keyword>
<dbReference type="PANTHER" id="PTHR37299:SF2">
    <property type="entry name" value="HTH LYTTR-TYPE DOMAIN-CONTAINING PROTEIN"/>
    <property type="match status" value="1"/>
</dbReference>